<keyword evidence="3" id="KW-1185">Reference proteome</keyword>
<evidence type="ECO:0000313" key="2">
    <source>
        <dbReference type="EMBL" id="UTI62393.1"/>
    </source>
</evidence>
<evidence type="ECO:0000256" key="1">
    <source>
        <dbReference type="SAM" id="SignalP"/>
    </source>
</evidence>
<evidence type="ECO:0008006" key="4">
    <source>
        <dbReference type="Google" id="ProtNLM"/>
    </source>
</evidence>
<dbReference type="PANTHER" id="PTHR36507">
    <property type="entry name" value="BLL1555 PROTEIN"/>
    <property type="match status" value="1"/>
</dbReference>
<accession>A0ABY5DKW5</accession>
<gene>
    <name evidence="2" type="ORF">NBH00_13585</name>
</gene>
<sequence length="288" mass="29947">MRRPRLTRALAVAGILAVPGAAGATETGPAAPASPTGVNIQFAAFGPSPVDVLPGETVTWENVSERTHTVTADDGTFASDELPPGATFARRFDALGPAPYHCSIHAGMTGEVDVRAVSLDPLPVAAIPAGSTVEFSGRTADPAQPVRVQRIAAAGPLTVATATPGPDGHWRVAAAVTAAGDYLAAGPGGASERRPLAVTSRRVEVRATRRGVAVTVVPSLPYGRVTLQVRSREHFGWWPTRTTQLDYVSEATFAARAGSRVRVVLVGRDGWTPLATSRVVTVGGRRAR</sequence>
<dbReference type="PANTHER" id="PTHR36507:SF1">
    <property type="entry name" value="BLL1555 PROTEIN"/>
    <property type="match status" value="1"/>
</dbReference>
<dbReference type="Gene3D" id="2.60.40.420">
    <property type="entry name" value="Cupredoxins - blue copper proteins"/>
    <property type="match status" value="1"/>
</dbReference>
<dbReference type="InterPro" id="IPR008972">
    <property type="entry name" value="Cupredoxin"/>
</dbReference>
<dbReference type="EMBL" id="CP098502">
    <property type="protein sequence ID" value="UTI62393.1"/>
    <property type="molecule type" value="Genomic_DNA"/>
</dbReference>
<organism evidence="2 3">
    <name type="scientific">Paraconexibacter antarcticus</name>
    <dbReference type="NCBI Taxonomy" id="2949664"/>
    <lineage>
        <taxon>Bacteria</taxon>
        <taxon>Bacillati</taxon>
        <taxon>Actinomycetota</taxon>
        <taxon>Thermoleophilia</taxon>
        <taxon>Solirubrobacterales</taxon>
        <taxon>Paraconexibacteraceae</taxon>
        <taxon>Paraconexibacter</taxon>
    </lineage>
</organism>
<feature type="signal peptide" evidence="1">
    <location>
        <begin position="1"/>
        <end position="24"/>
    </location>
</feature>
<reference evidence="2 3" key="1">
    <citation type="submission" date="2022-06" db="EMBL/GenBank/DDBJ databases">
        <title>Paraconexibacter antarcticus.</title>
        <authorList>
            <person name="Kim C.S."/>
        </authorList>
    </citation>
    <scope>NUCLEOTIDE SEQUENCE [LARGE SCALE GENOMIC DNA]</scope>
    <source>
        <strain evidence="2 3">02-257</strain>
    </source>
</reference>
<protein>
    <recommendedName>
        <fullName evidence="4">Plastocyanin</fullName>
    </recommendedName>
</protein>
<feature type="chain" id="PRO_5045071298" description="Plastocyanin" evidence="1">
    <location>
        <begin position="25"/>
        <end position="288"/>
    </location>
</feature>
<dbReference type="RefSeq" id="WP_254569131.1">
    <property type="nucleotide sequence ID" value="NZ_CP098502.1"/>
</dbReference>
<evidence type="ECO:0000313" key="3">
    <source>
        <dbReference type="Proteomes" id="UP001056035"/>
    </source>
</evidence>
<keyword evidence="1" id="KW-0732">Signal</keyword>
<dbReference type="InterPro" id="IPR052721">
    <property type="entry name" value="ET_Amicyanin"/>
</dbReference>
<name>A0ABY5DKW5_9ACTN</name>
<proteinExistence type="predicted"/>
<dbReference type="SUPFAM" id="SSF49503">
    <property type="entry name" value="Cupredoxins"/>
    <property type="match status" value="1"/>
</dbReference>
<dbReference type="Proteomes" id="UP001056035">
    <property type="component" value="Chromosome"/>
</dbReference>